<dbReference type="Pfam" id="PF07876">
    <property type="entry name" value="Dabb"/>
    <property type="match status" value="1"/>
</dbReference>
<comment type="caution">
    <text evidence="3">The sequence shown here is derived from an EMBL/GenBank/DDBJ whole genome shotgun (WGS) entry which is preliminary data.</text>
</comment>
<dbReference type="OrthoDB" id="9808130at2"/>
<feature type="domain" description="Stress-response A/B barrel" evidence="1">
    <location>
        <begin position="2"/>
        <end position="98"/>
    </location>
</feature>
<dbReference type="EMBL" id="VLKX01000010">
    <property type="protein sequence ID" value="TWI46218.1"/>
    <property type="molecule type" value="Genomic_DNA"/>
</dbReference>
<reference evidence="2 4" key="2">
    <citation type="submission" date="2018-07" db="EMBL/GenBank/DDBJ databases">
        <title>Genomic Encyclopedia of Type Strains, Phase IV (KMG-IV): sequencing the most valuable type-strain genomes for metagenomic binning, comparative biology and taxonomic classification.</title>
        <authorList>
            <person name="Goeker M."/>
        </authorList>
    </citation>
    <scope>NUCLEOTIDE SEQUENCE [LARGE SCALE GENOMIC DNA]</scope>
    <source>
        <strain evidence="2 4">DSM 19728</strain>
    </source>
</reference>
<evidence type="ECO:0000313" key="5">
    <source>
        <dbReference type="Proteomes" id="UP000321392"/>
    </source>
</evidence>
<evidence type="ECO:0000259" key="1">
    <source>
        <dbReference type="PROSITE" id="PS51502"/>
    </source>
</evidence>
<keyword evidence="4" id="KW-1185">Reference proteome</keyword>
<dbReference type="EMBL" id="QQBA01000010">
    <property type="protein sequence ID" value="RDI52470.1"/>
    <property type="molecule type" value="Genomic_DNA"/>
</dbReference>
<dbReference type="Proteomes" id="UP000254518">
    <property type="component" value="Unassembled WGS sequence"/>
</dbReference>
<proteinExistence type="predicted"/>
<evidence type="ECO:0000313" key="3">
    <source>
        <dbReference type="EMBL" id="TWI46218.1"/>
    </source>
</evidence>
<dbReference type="SUPFAM" id="SSF54909">
    <property type="entry name" value="Dimeric alpha+beta barrel"/>
    <property type="match status" value="1"/>
</dbReference>
<protein>
    <submittedName>
        <fullName evidence="3">Stress responsive alpha/beta barrel protein</fullName>
    </submittedName>
</protein>
<dbReference type="RefSeq" id="WP_114754678.1">
    <property type="nucleotide sequence ID" value="NZ_QQBA01000010.1"/>
</dbReference>
<organism evidence="3 5">
    <name type="scientific">Flavobacterium glaciei</name>
    <dbReference type="NCBI Taxonomy" id="386300"/>
    <lineage>
        <taxon>Bacteria</taxon>
        <taxon>Pseudomonadati</taxon>
        <taxon>Bacteroidota</taxon>
        <taxon>Flavobacteriia</taxon>
        <taxon>Flavobacteriales</taxon>
        <taxon>Flavobacteriaceae</taxon>
        <taxon>Flavobacterium</taxon>
    </lineage>
</organism>
<dbReference type="InterPro" id="IPR011008">
    <property type="entry name" value="Dimeric_a/b-barrel"/>
</dbReference>
<dbReference type="AlphaFoldDB" id="A0A562PPC9"/>
<gene>
    <name evidence="2" type="ORF">DFR66_11048</name>
    <name evidence="3" type="ORF">IQ02_02049</name>
</gene>
<evidence type="ECO:0000313" key="4">
    <source>
        <dbReference type="Proteomes" id="UP000254518"/>
    </source>
</evidence>
<dbReference type="PANTHER" id="PTHR37832">
    <property type="entry name" value="BLL2683 PROTEIN"/>
    <property type="match status" value="1"/>
</dbReference>
<accession>A0A562PPC9</accession>
<dbReference type="PANTHER" id="PTHR37832:SF1">
    <property type="entry name" value="STRESS-RESPONSE A_B BARREL DOMAIN-CONTAINING PROTEIN"/>
    <property type="match status" value="1"/>
</dbReference>
<sequence length="100" mass="11990">MIHHVVMWKLKDFAEGKNKTENAIILKERLESLKKDIPEIVEIRVGINIESEYSNFDAVLHSYFESFETLDKYQNHPIHNVVAEWIGKIRYLRYCVDYEF</sequence>
<dbReference type="PROSITE" id="PS51502">
    <property type="entry name" value="S_R_A_B_BARREL"/>
    <property type="match status" value="1"/>
</dbReference>
<dbReference type="Proteomes" id="UP000321392">
    <property type="component" value="Unassembled WGS sequence"/>
</dbReference>
<reference evidence="3 5" key="1">
    <citation type="journal article" date="2015" name="Stand. Genomic Sci.">
        <title>Genomic Encyclopedia of Bacterial and Archaeal Type Strains, Phase III: the genomes of soil and plant-associated and newly described type strains.</title>
        <authorList>
            <person name="Whitman W.B."/>
            <person name="Woyke T."/>
            <person name="Klenk H.P."/>
            <person name="Zhou Y."/>
            <person name="Lilburn T.G."/>
            <person name="Beck B.J."/>
            <person name="De Vos P."/>
            <person name="Vandamme P."/>
            <person name="Eisen J.A."/>
            <person name="Garrity G."/>
            <person name="Hugenholtz P."/>
            <person name="Kyrpides N.C."/>
        </authorList>
    </citation>
    <scope>NUCLEOTIDE SEQUENCE [LARGE SCALE GENOMIC DNA]</scope>
    <source>
        <strain evidence="3 5">CGMCC 1.5380</strain>
    </source>
</reference>
<reference evidence="3" key="3">
    <citation type="submission" date="2019-07" db="EMBL/GenBank/DDBJ databases">
        <authorList>
            <person name="Whitman W."/>
            <person name="Huntemann M."/>
            <person name="Clum A."/>
            <person name="Pillay M."/>
            <person name="Palaniappan K."/>
            <person name="Varghese N."/>
            <person name="Mikhailova N."/>
            <person name="Stamatis D."/>
            <person name="Reddy T."/>
            <person name="Daum C."/>
            <person name="Shapiro N."/>
            <person name="Ivanova N."/>
            <person name="Kyrpides N."/>
            <person name="Woyke T."/>
        </authorList>
    </citation>
    <scope>NUCLEOTIDE SEQUENCE</scope>
    <source>
        <strain evidence="3">CGMCC 1.5380</strain>
    </source>
</reference>
<dbReference type="InterPro" id="IPR013097">
    <property type="entry name" value="Dabb"/>
</dbReference>
<dbReference type="SMART" id="SM00886">
    <property type="entry name" value="Dabb"/>
    <property type="match status" value="1"/>
</dbReference>
<dbReference type="Gene3D" id="3.30.70.100">
    <property type="match status" value="1"/>
</dbReference>
<evidence type="ECO:0000313" key="2">
    <source>
        <dbReference type="EMBL" id="RDI52470.1"/>
    </source>
</evidence>
<name>A0A562PPC9_9FLAO</name>